<name>A0A6J4RUU9_9ACTN</name>
<organism evidence="2">
    <name type="scientific">uncultured Rubrobacteraceae bacterium</name>
    <dbReference type="NCBI Taxonomy" id="349277"/>
    <lineage>
        <taxon>Bacteria</taxon>
        <taxon>Bacillati</taxon>
        <taxon>Actinomycetota</taxon>
        <taxon>Rubrobacteria</taxon>
        <taxon>Rubrobacterales</taxon>
        <taxon>Rubrobacteraceae</taxon>
        <taxon>environmental samples</taxon>
    </lineage>
</organism>
<accession>A0A6J4RUU9</accession>
<gene>
    <name evidence="2" type="ORF">AVDCRST_MAG02-4752</name>
</gene>
<feature type="non-terminal residue" evidence="2">
    <location>
        <position position="1"/>
    </location>
</feature>
<evidence type="ECO:0000256" key="1">
    <source>
        <dbReference type="SAM" id="MobiDB-lite"/>
    </source>
</evidence>
<feature type="compositionally biased region" description="Basic residues" evidence="1">
    <location>
        <begin position="19"/>
        <end position="36"/>
    </location>
</feature>
<feature type="non-terminal residue" evidence="2">
    <location>
        <position position="108"/>
    </location>
</feature>
<evidence type="ECO:0000313" key="2">
    <source>
        <dbReference type="EMBL" id="CAA9482231.1"/>
    </source>
</evidence>
<feature type="region of interest" description="Disordered" evidence="1">
    <location>
        <begin position="1"/>
        <end position="108"/>
    </location>
</feature>
<protein>
    <submittedName>
        <fullName evidence="2">Uncharacterized protein</fullName>
    </submittedName>
</protein>
<reference evidence="2" key="1">
    <citation type="submission" date="2020-02" db="EMBL/GenBank/DDBJ databases">
        <authorList>
            <person name="Meier V. D."/>
        </authorList>
    </citation>
    <scope>NUCLEOTIDE SEQUENCE</scope>
    <source>
        <strain evidence="2">AVDCRST_MAG02</strain>
    </source>
</reference>
<dbReference type="AlphaFoldDB" id="A0A6J4RUU9"/>
<proteinExistence type="predicted"/>
<dbReference type="EMBL" id="CADCVH010000130">
    <property type="protein sequence ID" value="CAA9482231.1"/>
    <property type="molecule type" value="Genomic_DNA"/>
</dbReference>
<feature type="compositionally biased region" description="Low complexity" evidence="1">
    <location>
        <begin position="98"/>
        <end position="108"/>
    </location>
</feature>
<sequence>GRARRGTRPTGLPVCPRGGRPRRRLRPGPALRRRRAQGPAHLPRPLEQRLYSRSRLPPKHPRIPTPGRPGAPRRVRLPRSPGRPGGLQESHARRRGTPRMGPTPVRQL</sequence>